<evidence type="ECO:0000313" key="3">
    <source>
        <dbReference type="Proteomes" id="UP000689129"/>
    </source>
</evidence>
<keyword evidence="1" id="KW-1133">Transmembrane helix</keyword>
<protein>
    <submittedName>
        <fullName evidence="2">Uncharacterized protein</fullName>
    </submittedName>
</protein>
<sequence length="170" mass="18860">MDLTDYRLHDELASSGLLSPETLDFLHTTAFHPHSPVQIFKRHTAIKLQQALNIAYVFLAPFIDQALALLTASPGLVSLAAFIALLAAAWIVLGWIRRLMLFATRMVFRLVFWAAVVAVGSAVVRNGVFETIKDAVVVGGKIMGFLAVAKDVWVGELRRYEEEARVQGRR</sequence>
<proteinExistence type="predicted"/>
<dbReference type="OrthoDB" id="3559694at2759"/>
<dbReference type="AlphaFoldDB" id="A0A8I3ANW7"/>
<keyword evidence="1" id="KW-0472">Membrane</keyword>
<name>A0A8I3ANW7_VERLO</name>
<evidence type="ECO:0000313" key="2">
    <source>
        <dbReference type="EMBL" id="KAG7129879.1"/>
    </source>
</evidence>
<accession>A0A8I3ANW7</accession>
<feature type="transmembrane region" description="Helical" evidence="1">
    <location>
        <begin position="107"/>
        <end position="124"/>
    </location>
</feature>
<reference evidence="2" key="1">
    <citation type="journal article" date="2021" name="Mol. Plant Pathol.">
        <title>A 20-kb lineage-specific genomic region tames virulence in pathogenic amphidiploid Verticillium longisporum.</title>
        <authorList>
            <person name="Harting R."/>
            <person name="Starke J."/>
            <person name="Kusch H."/>
            <person name="Poggeler S."/>
            <person name="Maurus I."/>
            <person name="Schluter R."/>
            <person name="Landesfeind M."/>
            <person name="Bulla I."/>
            <person name="Nowrousian M."/>
            <person name="de Jonge R."/>
            <person name="Stahlhut G."/>
            <person name="Hoff K.J."/>
            <person name="Asshauer K.P."/>
            <person name="Thurmer A."/>
            <person name="Stanke M."/>
            <person name="Daniel R."/>
            <person name="Morgenstern B."/>
            <person name="Thomma B.P.H.J."/>
            <person name="Kronstad J.W."/>
            <person name="Braus-Stromeyer S.A."/>
            <person name="Braus G.H."/>
        </authorList>
    </citation>
    <scope>NUCLEOTIDE SEQUENCE</scope>
    <source>
        <strain evidence="2">Vl32</strain>
    </source>
</reference>
<feature type="transmembrane region" description="Helical" evidence="1">
    <location>
        <begin position="51"/>
        <end position="70"/>
    </location>
</feature>
<dbReference type="Proteomes" id="UP000689129">
    <property type="component" value="Unassembled WGS sequence"/>
</dbReference>
<dbReference type="InterPro" id="IPR024316">
    <property type="entry name" value="APQ12"/>
</dbReference>
<feature type="transmembrane region" description="Helical" evidence="1">
    <location>
        <begin position="76"/>
        <end position="95"/>
    </location>
</feature>
<organism evidence="2 3">
    <name type="scientific">Verticillium longisporum</name>
    <name type="common">Verticillium dahliae var. longisporum</name>
    <dbReference type="NCBI Taxonomy" id="100787"/>
    <lineage>
        <taxon>Eukaryota</taxon>
        <taxon>Fungi</taxon>
        <taxon>Dikarya</taxon>
        <taxon>Ascomycota</taxon>
        <taxon>Pezizomycotina</taxon>
        <taxon>Sordariomycetes</taxon>
        <taxon>Hypocreomycetidae</taxon>
        <taxon>Glomerellales</taxon>
        <taxon>Plectosphaerellaceae</taxon>
        <taxon>Verticillium</taxon>
    </lineage>
</organism>
<keyword evidence="1" id="KW-0812">Transmembrane</keyword>
<gene>
    <name evidence="2" type="ORF">HYQ45_011077</name>
</gene>
<evidence type="ECO:0000256" key="1">
    <source>
        <dbReference type="SAM" id="Phobius"/>
    </source>
</evidence>
<dbReference type="EMBL" id="JAEMWZ010000239">
    <property type="protein sequence ID" value="KAG7129879.1"/>
    <property type="molecule type" value="Genomic_DNA"/>
</dbReference>
<dbReference type="Pfam" id="PF12716">
    <property type="entry name" value="Apq12"/>
    <property type="match status" value="1"/>
</dbReference>
<comment type="caution">
    <text evidence="2">The sequence shown here is derived from an EMBL/GenBank/DDBJ whole genome shotgun (WGS) entry which is preliminary data.</text>
</comment>